<feature type="domain" description="EDRF1 N-terminal" evidence="4">
    <location>
        <begin position="23"/>
        <end position="202"/>
    </location>
</feature>
<feature type="domain" description="EDRF1 TPR repeats region" evidence="3">
    <location>
        <begin position="797"/>
        <end position="1161"/>
    </location>
</feature>
<feature type="coiled-coil region" evidence="1">
    <location>
        <begin position="540"/>
        <end position="572"/>
    </location>
</feature>
<dbReference type="Proteomes" id="UP001151699">
    <property type="component" value="Unassembled WGS sequence"/>
</dbReference>
<name>A0A9Q0RUT1_9DIPT</name>
<dbReference type="InterPro" id="IPR056582">
    <property type="entry name" value="EDRF1_N"/>
</dbReference>
<dbReference type="GO" id="GO:0045893">
    <property type="term" value="P:positive regulation of DNA-templated transcription"/>
    <property type="evidence" value="ECO:0007669"/>
    <property type="project" value="TreeGrafter"/>
</dbReference>
<dbReference type="EMBL" id="WJQU01002608">
    <property type="protein sequence ID" value="KAJ6632669.1"/>
    <property type="molecule type" value="Genomic_DNA"/>
</dbReference>
<feature type="compositionally biased region" description="Basic residues" evidence="2">
    <location>
        <begin position="618"/>
        <end position="629"/>
    </location>
</feature>
<evidence type="ECO:0000313" key="5">
    <source>
        <dbReference type="EMBL" id="KAJ6632669.1"/>
    </source>
</evidence>
<keyword evidence="1" id="KW-0175">Coiled coil</keyword>
<evidence type="ECO:0000313" key="6">
    <source>
        <dbReference type="Proteomes" id="UP001151699"/>
    </source>
</evidence>
<sequence length="1168" mass="134012">MESNEKIHYCGYVVPHEEDNSINSNVIVKQTTVLCATFSKLECNTNLHLPPSNWLTNDGNSYGLRSFLSSSKGFSSFRMAHMFPDCLCEIDVVSSAENIKNLLKLPYSPKSTISMMVHRIENTLLIDDFDLYKFLLQQADDDWKWLRSFIIENLSPKDRSMLLKNYCSKENFEQRKLLSKFLYHSLLTNDLSTESPPDNLNADASAILQGVENGPLLPDPSVDENVPENGDHIFNRNVVWTFEDIRMLIGTDMPIFGGQTQPCISLKLRDMSKPINILTGIDYWLDNLMCNVPEVVMCYHLDGLVQKYELIKTEDLPHLKNSNFSPKVIRNVAQNILSFLKRNATKAGHTYWLFKGSNDEFVKLYDLTSLCTNTEETEPESNSTETTKLENPFTVPVAMLLYKVAKNMKNMTENMSAKQAGSIKVLLDNCIKLLPKEKYPQIVTSSHYILSDLYLPADIDPASPVFYPNDSETEYHDNVTMEESDKSGESNSDEIALKTVTNANLEKNWKHNSSPPPITVDVKERCFMALQHIADGLSCLQFFSQTEEKLTKEKKEIEKENEKRKIVLEELNPKMAEPFVPIPLPYTPLNAEPKKVNPNKAIPMGWKEEPQSPTTAMRKNKKKKKKGKKPMNEERSEDDRALLLKGKSGVIKSWNVHLKLLLLEKACLTYATLAEQFYNESNFGKTLRFILMAVKCQKIVAKHMNTISFQSVCLMGRAGDCFFQIATNVDNMEVNQEQFYSYSDTDLAISRELEKEDKIVDIFDLDEKIEELMHSSLHCYATALDMLEPTDEKRRELIRRIGSVRNELGVKCMYWSQDEYMKRNAKKEGDATSSDKTEPLYQTLAKRSYSHLVHGIDAFEEIKDNANLAILLCNMGRYYRFRANIHFPGDDNSMESKKQIYENAFHHYNRALGILGSKKDNPELWEILTWELSTCTYTWAQLVMDNIGDLNEENCSKLIDLWQKALKICADKNSGHRQPLYQYRKALIHARLGSLFFSLYETNKPGTKKVHNQLCHIHDEKALALLKQLCSSVEDASESLVIHERQMRLHSLLADECTKPTTRMDYLRMGLSYAFRAKAIFELIVKEAYGCVTHLTVVRMASFEKILQDILKKAIKYSMKLPNANTVNYFKSIYALTLRKSDNLNGNQMATHFFKLLEKMEKVSEKST</sequence>
<dbReference type="Pfam" id="PF23788">
    <property type="entry name" value="EDRF1_N"/>
    <property type="match status" value="2"/>
</dbReference>
<gene>
    <name evidence="5" type="primary">Edrf1</name>
    <name evidence="5" type="ORF">Bhyg_15697</name>
</gene>
<feature type="compositionally biased region" description="Basic and acidic residues" evidence="2">
    <location>
        <begin position="630"/>
        <end position="639"/>
    </location>
</feature>
<organism evidence="5 6">
    <name type="scientific">Pseudolycoriella hygida</name>
    <dbReference type="NCBI Taxonomy" id="35572"/>
    <lineage>
        <taxon>Eukaryota</taxon>
        <taxon>Metazoa</taxon>
        <taxon>Ecdysozoa</taxon>
        <taxon>Arthropoda</taxon>
        <taxon>Hexapoda</taxon>
        <taxon>Insecta</taxon>
        <taxon>Pterygota</taxon>
        <taxon>Neoptera</taxon>
        <taxon>Endopterygota</taxon>
        <taxon>Diptera</taxon>
        <taxon>Nematocera</taxon>
        <taxon>Sciaroidea</taxon>
        <taxon>Sciaridae</taxon>
        <taxon>Pseudolycoriella</taxon>
    </lineage>
</organism>
<feature type="region of interest" description="Disordered" evidence="2">
    <location>
        <begin position="596"/>
        <end position="639"/>
    </location>
</feature>
<dbReference type="OrthoDB" id="419432at2759"/>
<dbReference type="PANTHER" id="PTHR15000:SF1">
    <property type="entry name" value="ERYTHROID DIFFERENTIATION-RELATED FACTOR 1"/>
    <property type="match status" value="1"/>
</dbReference>
<evidence type="ECO:0000256" key="2">
    <source>
        <dbReference type="SAM" id="MobiDB-lite"/>
    </source>
</evidence>
<proteinExistence type="predicted"/>
<reference evidence="5" key="1">
    <citation type="submission" date="2022-07" db="EMBL/GenBank/DDBJ databases">
        <authorList>
            <person name="Trinca V."/>
            <person name="Uliana J.V.C."/>
            <person name="Torres T.T."/>
            <person name="Ward R.J."/>
            <person name="Monesi N."/>
        </authorList>
    </citation>
    <scope>NUCLEOTIDE SEQUENCE</scope>
    <source>
        <strain evidence="5">HSMRA1968</strain>
        <tissue evidence="5">Whole embryos</tissue>
    </source>
</reference>
<evidence type="ECO:0000259" key="4">
    <source>
        <dbReference type="Pfam" id="PF23788"/>
    </source>
</evidence>
<keyword evidence="6" id="KW-1185">Reference proteome</keyword>
<evidence type="ECO:0000256" key="1">
    <source>
        <dbReference type="SAM" id="Coils"/>
    </source>
</evidence>
<dbReference type="PANTHER" id="PTHR15000">
    <property type="entry name" value="ERYTHROID DIFFERENTIATION-RELATED FACTOR 1"/>
    <property type="match status" value="1"/>
</dbReference>
<evidence type="ECO:0000259" key="3">
    <source>
        <dbReference type="Pfam" id="PF23723"/>
    </source>
</evidence>
<accession>A0A9Q0RUT1</accession>
<comment type="caution">
    <text evidence="5">The sequence shown here is derived from an EMBL/GenBank/DDBJ whole genome shotgun (WGS) entry which is preliminary data.</text>
</comment>
<protein>
    <submittedName>
        <fullName evidence="5">Erythroid differentiation-related factor 1</fullName>
    </submittedName>
</protein>
<dbReference type="AlphaFoldDB" id="A0A9Q0RUT1"/>
<dbReference type="InterPro" id="IPR056583">
    <property type="entry name" value="EDRF1_TPR"/>
</dbReference>
<feature type="domain" description="EDRF1 N-terminal" evidence="4">
    <location>
        <begin position="234"/>
        <end position="489"/>
    </location>
</feature>
<dbReference type="Pfam" id="PF23723">
    <property type="entry name" value="TPR_EDRF1"/>
    <property type="match status" value="1"/>
</dbReference>